<accession>A0ABQ6F6L8</accession>
<dbReference type="EMBL" id="BSPW01000124">
    <property type="protein sequence ID" value="GLT20505.1"/>
    <property type="molecule type" value="Genomic_DNA"/>
</dbReference>
<keyword evidence="5" id="KW-0233">DNA recombination</keyword>
<evidence type="ECO:0000256" key="3">
    <source>
        <dbReference type="ARBA" id="ARBA00022296"/>
    </source>
</evidence>
<gene>
    <name evidence="6" type="ORF">GCM10007938_42900</name>
</gene>
<evidence type="ECO:0000256" key="2">
    <source>
        <dbReference type="ARBA" id="ARBA00008657"/>
    </source>
</evidence>
<dbReference type="PANTHER" id="PTHR38103">
    <property type="entry name" value="RECOMBINATION-ASSOCIATED PROTEIN RDGC"/>
    <property type="match status" value="1"/>
</dbReference>
<evidence type="ECO:0000313" key="6">
    <source>
        <dbReference type="EMBL" id="GLT20505.1"/>
    </source>
</evidence>
<evidence type="ECO:0000313" key="7">
    <source>
        <dbReference type="Proteomes" id="UP001157138"/>
    </source>
</evidence>
<dbReference type="InterPro" id="IPR007476">
    <property type="entry name" value="RdgC"/>
</dbReference>
<keyword evidence="7" id="KW-1185">Reference proteome</keyword>
<comment type="subcellular location">
    <subcellularLocation>
        <location evidence="1">Cytoplasm</location>
        <location evidence="1">Nucleoid</location>
    </subcellularLocation>
</comment>
<organism evidence="6 7">
    <name type="scientific">Vibrio zhanjiangensis</name>
    <dbReference type="NCBI Taxonomy" id="1046128"/>
    <lineage>
        <taxon>Bacteria</taxon>
        <taxon>Pseudomonadati</taxon>
        <taxon>Pseudomonadota</taxon>
        <taxon>Gammaproteobacteria</taxon>
        <taxon>Vibrionales</taxon>
        <taxon>Vibrionaceae</taxon>
        <taxon>Vibrio</taxon>
    </lineage>
</organism>
<protein>
    <recommendedName>
        <fullName evidence="3">Recombination-associated protein RdgC</fullName>
    </recommendedName>
</protein>
<dbReference type="PANTHER" id="PTHR38103:SF1">
    <property type="entry name" value="RECOMBINATION-ASSOCIATED PROTEIN RDGC"/>
    <property type="match status" value="1"/>
</dbReference>
<reference evidence="7" key="1">
    <citation type="journal article" date="2019" name="Int. J. Syst. Evol. Microbiol.">
        <title>The Global Catalogue of Microorganisms (GCM) 10K type strain sequencing project: providing services to taxonomists for standard genome sequencing and annotation.</title>
        <authorList>
            <consortium name="The Broad Institute Genomics Platform"/>
            <consortium name="The Broad Institute Genome Sequencing Center for Infectious Disease"/>
            <person name="Wu L."/>
            <person name="Ma J."/>
        </authorList>
    </citation>
    <scope>NUCLEOTIDE SEQUENCE [LARGE SCALE GENOMIC DNA]</scope>
    <source>
        <strain evidence="7">NBRC 108723</strain>
    </source>
</reference>
<comment type="similarity">
    <text evidence="2">Belongs to the RdgC family.</text>
</comment>
<keyword evidence="4" id="KW-0963">Cytoplasm</keyword>
<sequence length="345" mass="39462">MQFKQCTPYYLPAFAYSLDTLEKRFEEFRSKPLSDTGTESLGFVSPMDLNRDELIINLGCLYGLRLKIQEKNISPSKVKEVVSQRVSKIIEEKPELDQEKLENEHYSQVKEEMLRLEIPSVNYVTAFIDTDSGYLFVNDKSEKRCEQLLKLLRRCLGSFVALPVNTEHQPSEALSEVLQGERKLSDFLRVDYYDQIKAVGDKANKQVSFKGIEIGKEEREVLKGKSITQIGLVFCANEDETWAITIVSKRDKHFYILSFVEPIPNSDPLADRLFSISDEDFNANWLITADRLNRIFSALNESFGGRVISDRESEESINQLKEAQLMSVTEEKISEEAKALLDGAE</sequence>
<dbReference type="RefSeq" id="WP_284194334.1">
    <property type="nucleotide sequence ID" value="NZ_BSPW01000124.1"/>
</dbReference>
<comment type="caution">
    <text evidence="6">The sequence shown here is derived from an EMBL/GenBank/DDBJ whole genome shotgun (WGS) entry which is preliminary data.</text>
</comment>
<evidence type="ECO:0000256" key="5">
    <source>
        <dbReference type="ARBA" id="ARBA00023172"/>
    </source>
</evidence>
<evidence type="ECO:0000256" key="1">
    <source>
        <dbReference type="ARBA" id="ARBA00004453"/>
    </source>
</evidence>
<proteinExistence type="inferred from homology"/>
<dbReference type="Pfam" id="PF04381">
    <property type="entry name" value="RdgC"/>
    <property type="match status" value="1"/>
</dbReference>
<name>A0ABQ6F6L8_9VIBR</name>
<dbReference type="Proteomes" id="UP001157138">
    <property type="component" value="Unassembled WGS sequence"/>
</dbReference>
<evidence type="ECO:0000256" key="4">
    <source>
        <dbReference type="ARBA" id="ARBA00022490"/>
    </source>
</evidence>